<protein>
    <submittedName>
        <fullName evidence="2">Uncharacterized protein</fullName>
    </submittedName>
</protein>
<name>A0A1H3E589_9RHOB</name>
<dbReference type="RefSeq" id="WP_092892176.1">
    <property type="nucleotide sequence ID" value="NZ_CP061502.1"/>
</dbReference>
<keyword evidence="3" id="KW-1185">Reference proteome</keyword>
<sequence length="349" mass="37757">MAKDQLDHDELNDADDVVPVLVDYDTAEAAEADAADQDIDQDAAENDGYDIRDDLDDSNKHVLGLLSDEELAALNDDEDDDEGDDDPDAEAAGEEDQPEAEDTAKADVDAEQEADEGPDATAQAQPAQVELTAQQLADIKAAEKAARTAAMEKWKDGELTDDELDSEWEAAAEAAHAKTQEIQNQHVQQKAQQDWDQVVETFHNDARSYLTGNPDLKKPEHIAEFDRHVKAVTASPRYDNMTNTQKLAAAHKLYLAEAETLGFEAPPLVKAPAPNPKPAAVPAPKRAAKRPEIVPTLNKIPAAASNSEADGKYGQLEALMDTGTPEQIEAAMARLSPDEREAFASMDLG</sequence>
<feature type="compositionally biased region" description="Acidic residues" evidence="1">
    <location>
        <begin position="30"/>
        <end position="48"/>
    </location>
</feature>
<dbReference type="Proteomes" id="UP000198539">
    <property type="component" value="Unassembled WGS sequence"/>
</dbReference>
<feature type="compositionally biased region" description="Acidic residues" evidence="1">
    <location>
        <begin position="109"/>
        <end position="118"/>
    </location>
</feature>
<feature type="region of interest" description="Disordered" evidence="1">
    <location>
        <begin position="30"/>
        <end position="129"/>
    </location>
</feature>
<dbReference type="EMBL" id="FNOM01000018">
    <property type="protein sequence ID" value="SDX73777.1"/>
    <property type="molecule type" value="Genomic_DNA"/>
</dbReference>
<evidence type="ECO:0000256" key="1">
    <source>
        <dbReference type="SAM" id="MobiDB-lite"/>
    </source>
</evidence>
<feature type="compositionally biased region" description="Acidic residues" evidence="1">
    <location>
        <begin position="67"/>
        <end position="101"/>
    </location>
</feature>
<accession>A0A1H3E589</accession>
<proteinExistence type="predicted"/>
<gene>
    <name evidence="2" type="ORF">SAMN04488238_11812</name>
</gene>
<reference evidence="2 3" key="1">
    <citation type="submission" date="2016-10" db="EMBL/GenBank/DDBJ databases">
        <authorList>
            <person name="de Groot N.N."/>
        </authorList>
    </citation>
    <scope>NUCLEOTIDE SEQUENCE [LARGE SCALE GENOMIC DNA]</scope>
    <source>
        <strain evidence="2 3">CGMCC 1.8894</strain>
    </source>
</reference>
<dbReference type="STRING" id="564137.SAMN04488238_11812"/>
<organism evidence="2 3">
    <name type="scientific">Roseicitreum antarcticum</name>
    <dbReference type="NCBI Taxonomy" id="564137"/>
    <lineage>
        <taxon>Bacteria</taxon>
        <taxon>Pseudomonadati</taxon>
        <taxon>Pseudomonadota</taxon>
        <taxon>Alphaproteobacteria</taxon>
        <taxon>Rhodobacterales</taxon>
        <taxon>Paracoccaceae</taxon>
        <taxon>Roseicitreum</taxon>
    </lineage>
</organism>
<feature type="compositionally biased region" description="Basic and acidic residues" evidence="1">
    <location>
        <begin position="49"/>
        <end position="60"/>
    </location>
</feature>
<evidence type="ECO:0000313" key="3">
    <source>
        <dbReference type="Proteomes" id="UP000198539"/>
    </source>
</evidence>
<evidence type="ECO:0000313" key="2">
    <source>
        <dbReference type="EMBL" id="SDX73777.1"/>
    </source>
</evidence>
<dbReference type="AlphaFoldDB" id="A0A1H3E589"/>